<comment type="caution">
    <text evidence="1">The sequence shown here is derived from an EMBL/GenBank/DDBJ whole genome shotgun (WGS) entry which is preliminary data.</text>
</comment>
<proteinExistence type="predicted"/>
<accession>A0A2L2XEZ6</accession>
<dbReference type="AlphaFoldDB" id="A0A2L2XEZ6"/>
<protein>
    <submittedName>
        <fullName evidence="1">Uncharacterized protein</fullName>
    </submittedName>
</protein>
<organism evidence="1 2">
    <name type="scientific">Desulfocucumis palustris</name>
    <dbReference type="NCBI Taxonomy" id="1898651"/>
    <lineage>
        <taxon>Bacteria</taxon>
        <taxon>Bacillati</taxon>
        <taxon>Bacillota</taxon>
        <taxon>Clostridia</taxon>
        <taxon>Eubacteriales</taxon>
        <taxon>Desulfocucumaceae</taxon>
        <taxon>Desulfocucumis</taxon>
    </lineage>
</organism>
<sequence>MDYQYAIQKIAEMIFNHGEPRRDDFDDCLDYADSVYQDLGAGNIAQYAGLLFIETDETIEIKKQSDGSLVGSIDMTAGKK</sequence>
<evidence type="ECO:0000313" key="1">
    <source>
        <dbReference type="EMBL" id="GBF34917.1"/>
    </source>
</evidence>
<reference evidence="2" key="1">
    <citation type="submission" date="2018-02" db="EMBL/GenBank/DDBJ databases">
        <title>Genome sequence of Desulfocucumis palustris strain NAW-5.</title>
        <authorList>
            <person name="Watanabe M."/>
            <person name="Kojima H."/>
            <person name="Fukui M."/>
        </authorList>
    </citation>
    <scope>NUCLEOTIDE SEQUENCE [LARGE SCALE GENOMIC DNA]</scope>
    <source>
        <strain evidence="2">NAW-5</strain>
    </source>
</reference>
<name>A0A2L2XEZ6_9FIRM</name>
<dbReference type="Proteomes" id="UP000239549">
    <property type="component" value="Unassembled WGS sequence"/>
</dbReference>
<keyword evidence="2" id="KW-1185">Reference proteome</keyword>
<gene>
    <name evidence="1" type="ORF">DCCM_4037</name>
</gene>
<dbReference type="RefSeq" id="WP_104373071.1">
    <property type="nucleotide sequence ID" value="NZ_BFAV01000153.1"/>
</dbReference>
<evidence type="ECO:0000313" key="2">
    <source>
        <dbReference type="Proteomes" id="UP000239549"/>
    </source>
</evidence>
<dbReference type="EMBL" id="BFAV01000153">
    <property type="protein sequence ID" value="GBF34917.1"/>
    <property type="molecule type" value="Genomic_DNA"/>
</dbReference>